<dbReference type="AlphaFoldDB" id="A0A9P5XYT7"/>
<reference evidence="2" key="1">
    <citation type="submission" date="2020-11" db="EMBL/GenBank/DDBJ databases">
        <authorList>
            <consortium name="DOE Joint Genome Institute"/>
            <person name="Ahrendt S."/>
            <person name="Riley R."/>
            <person name="Andreopoulos W."/>
            <person name="Labutti K."/>
            <person name="Pangilinan J."/>
            <person name="Ruiz-Duenas F.J."/>
            <person name="Barrasa J.M."/>
            <person name="Sanchez-Garcia M."/>
            <person name="Camarero S."/>
            <person name="Miyauchi S."/>
            <person name="Serrano A."/>
            <person name="Linde D."/>
            <person name="Babiker R."/>
            <person name="Drula E."/>
            <person name="Ayuso-Fernandez I."/>
            <person name="Pacheco R."/>
            <person name="Padilla G."/>
            <person name="Ferreira P."/>
            <person name="Barriuso J."/>
            <person name="Kellner H."/>
            <person name="Castanera R."/>
            <person name="Alfaro M."/>
            <person name="Ramirez L."/>
            <person name="Pisabarro A.G."/>
            <person name="Kuo A."/>
            <person name="Tritt A."/>
            <person name="Lipzen A."/>
            <person name="He G."/>
            <person name="Yan M."/>
            <person name="Ng V."/>
            <person name="Cullen D."/>
            <person name="Martin F."/>
            <person name="Rosso M.-N."/>
            <person name="Henrissat B."/>
            <person name="Hibbett D."/>
            <person name="Martinez A.T."/>
            <person name="Grigoriev I.V."/>
        </authorList>
    </citation>
    <scope>NUCLEOTIDE SEQUENCE</scope>
    <source>
        <strain evidence="2">CBS 247.69</strain>
    </source>
</reference>
<dbReference type="Proteomes" id="UP000807353">
    <property type="component" value="Unassembled WGS sequence"/>
</dbReference>
<dbReference type="EMBL" id="MU150320">
    <property type="protein sequence ID" value="KAF9459255.1"/>
    <property type="molecule type" value="Genomic_DNA"/>
</dbReference>
<feature type="transmembrane region" description="Helical" evidence="1">
    <location>
        <begin position="73"/>
        <end position="92"/>
    </location>
</feature>
<proteinExistence type="predicted"/>
<evidence type="ECO:0000256" key="1">
    <source>
        <dbReference type="SAM" id="Phobius"/>
    </source>
</evidence>
<accession>A0A9P5XYT7</accession>
<keyword evidence="1" id="KW-0472">Membrane</keyword>
<organism evidence="2 3">
    <name type="scientific">Collybia nuda</name>
    <dbReference type="NCBI Taxonomy" id="64659"/>
    <lineage>
        <taxon>Eukaryota</taxon>
        <taxon>Fungi</taxon>
        <taxon>Dikarya</taxon>
        <taxon>Basidiomycota</taxon>
        <taxon>Agaricomycotina</taxon>
        <taxon>Agaricomycetes</taxon>
        <taxon>Agaricomycetidae</taxon>
        <taxon>Agaricales</taxon>
        <taxon>Tricholomatineae</taxon>
        <taxon>Clitocybaceae</taxon>
        <taxon>Collybia</taxon>
    </lineage>
</organism>
<keyword evidence="1" id="KW-1133">Transmembrane helix</keyword>
<keyword evidence="3" id="KW-1185">Reference proteome</keyword>
<gene>
    <name evidence="2" type="ORF">BDZ94DRAFT_1268723</name>
</gene>
<keyword evidence="1" id="KW-0812">Transmembrane</keyword>
<sequence length="101" mass="11260">MTKPMTRCYSLNLISTQHCPRHLSTSSQPLQNKYLNINIISTNLSTDGLFHFHDISGLVIADLPAGKMSLANVLMYTLLSALNSTAICYFNADTLFNTFQM</sequence>
<evidence type="ECO:0000313" key="2">
    <source>
        <dbReference type="EMBL" id="KAF9459255.1"/>
    </source>
</evidence>
<evidence type="ECO:0000313" key="3">
    <source>
        <dbReference type="Proteomes" id="UP000807353"/>
    </source>
</evidence>
<protein>
    <submittedName>
        <fullName evidence="2">Uncharacterized protein</fullName>
    </submittedName>
</protein>
<name>A0A9P5XYT7_9AGAR</name>
<comment type="caution">
    <text evidence="2">The sequence shown here is derived from an EMBL/GenBank/DDBJ whole genome shotgun (WGS) entry which is preliminary data.</text>
</comment>